<dbReference type="EMBL" id="BART01023244">
    <property type="protein sequence ID" value="GAH04866.1"/>
    <property type="molecule type" value="Genomic_DNA"/>
</dbReference>
<dbReference type="InterPro" id="IPR013216">
    <property type="entry name" value="Methyltransf_11"/>
</dbReference>
<dbReference type="GO" id="GO:0008757">
    <property type="term" value="F:S-adenosylmethionine-dependent methyltransferase activity"/>
    <property type="evidence" value="ECO:0007669"/>
    <property type="project" value="InterPro"/>
</dbReference>
<feature type="domain" description="Methyltransferase type 11" evidence="1">
    <location>
        <begin position="5"/>
        <end position="91"/>
    </location>
</feature>
<sequence length="197" mass="22976">PIIADIGYGDSILSSLKRLGARKIYCVDNSLRMIEKFDSDSCITMSLGEATEANLPDNSVDFVICVNIIEYLFWPNHLADEIKRIGKIGATYFTTFPALREIPTSYEGHPPNRIRHYFTPDEIQKWAKQIGPGHIMGIQYEKPEPDNPETEQRYRIIEKNPPHESCPFNWVYIGTIQNKIIKRQIIHNRRWIFERRN</sequence>
<organism evidence="2">
    <name type="scientific">marine sediment metagenome</name>
    <dbReference type="NCBI Taxonomy" id="412755"/>
    <lineage>
        <taxon>unclassified sequences</taxon>
        <taxon>metagenomes</taxon>
        <taxon>ecological metagenomes</taxon>
    </lineage>
</organism>
<dbReference type="Gene3D" id="3.40.50.150">
    <property type="entry name" value="Vaccinia Virus protein VP39"/>
    <property type="match status" value="1"/>
</dbReference>
<feature type="non-terminal residue" evidence="2">
    <location>
        <position position="1"/>
    </location>
</feature>
<dbReference type="Pfam" id="PF08241">
    <property type="entry name" value="Methyltransf_11"/>
    <property type="match status" value="1"/>
</dbReference>
<dbReference type="InterPro" id="IPR029063">
    <property type="entry name" value="SAM-dependent_MTases_sf"/>
</dbReference>
<evidence type="ECO:0000259" key="1">
    <source>
        <dbReference type="Pfam" id="PF08241"/>
    </source>
</evidence>
<gene>
    <name evidence="2" type="ORF">S01H4_42346</name>
</gene>
<accession>X1C9Q7</accession>
<protein>
    <recommendedName>
        <fullName evidence="1">Methyltransferase type 11 domain-containing protein</fullName>
    </recommendedName>
</protein>
<dbReference type="AlphaFoldDB" id="X1C9Q7"/>
<dbReference type="SUPFAM" id="SSF53335">
    <property type="entry name" value="S-adenosyl-L-methionine-dependent methyltransferases"/>
    <property type="match status" value="1"/>
</dbReference>
<proteinExistence type="predicted"/>
<reference evidence="2" key="1">
    <citation type="journal article" date="2014" name="Front. Microbiol.">
        <title>High frequency of phylogenetically diverse reductive dehalogenase-homologous genes in deep subseafloor sedimentary metagenomes.</title>
        <authorList>
            <person name="Kawai M."/>
            <person name="Futagami T."/>
            <person name="Toyoda A."/>
            <person name="Takaki Y."/>
            <person name="Nishi S."/>
            <person name="Hori S."/>
            <person name="Arai W."/>
            <person name="Tsubouchi T."/>
            <person name="Morono Y."/>
            <person name="Uchiyama I."/>
            <person name="Ito T."/>
            <person name="Fujiyama A."/>
            <person name="Inagaki F."/>
            <person name="Takami H."/>
        </authorList>
    </citation>
    <scope>NUCLEOTIDE SEQUENCE</scope>
    <source>
        <strain evidence="2">Expedition CK06-06</strain>
    </source>
</reference>
<name>X1C9Q7_9ZZZZ</name>
<evidence type="ECO:0000313" key="2">
    <source>
        <dbReference type="EMBL" id="GAH04866.1"/>
    </source>
</evidence>
<comment type="caution">
    <text evidence="2">The sequence shown here is derived from an EMBL/GenBank/DDBJ whole genome shotgun (WGS) entry which is preliminary data.</text>
</comment>